<gene>
    <name evidence="1" type="ORF">BP422_21250</name>
</gene>
<evidence type="ECO:0000313" key="1">
    <source>
        <dbReference type="EMBL" id="ASJ55855.1"/>
    </source>
</evidence>
<dbReference type="KEGG" id="bfm:BP422_21250"/>
<dbReference type="Proteomes" id="UP000197781">
    <property type="component" value="Chromosome"/>
</dbReference>
<evidence type="ECO:0000313" key="2">
    <source>
        <dbReference type="Proteomes" id="UP000197781"/>
    </source>
</evidence>
<dbReference type="AlphaFoldDB" id="A0A220MM64"/>
<dbReference type="EMBL" id="CP018145">
    <property type="protein sequence ID" value="ASJ55855.1"/>
    <property type="molecule type" value="Genomic_DNA"/>
</dbReference>
<sequence length="105" mass="10931">MILPSYLQTVRNDLLARVSGGDILINGSVSVPVQAVEIAAHPIAGIQDGIALQVSAQHVSSVPVITNVKLRTRTGAVVAEKNGTIEMNGAQFVNLSFVIEARGGV</sequence>
<organism evidence="1 2">
    <name type="scientific">Brevibacillus formosus</name>
    <dbReference type="NCBI Taxonomy" id="54913"/>
    <lineage>
        <taxon>Bacteria</taxon>
        <taxon>Bacillati</taxon>
        <taxon>Bacillota</taxon>
        <taxon>Bacilli</taxon>
        <taxon>Bacillales</taxon>
        <taxon>Paenibacillaceae</taxon>
        <taxon>Brevibacillus</taxon>
    </lineage>
</organism>
<reference evidence="1 2" key="1">
    <citation type="submission" date="2016-11" db="EMBL/GenBank/DDBJ databases">
        <authorList>
            <person name="Jaros S."/>
            <person name="Januszkiewicz K."/>
            <person name="Wedrychowicz H."/>
        </authorList>
    </citation>
    <scope>NUCLEOTIDE SEQUENCE [LARGE SCALE GENOMIC DNA]</scope>
    <source>
        <strain evidence="1 2">NF2</strain>
    </source>
</reference>
<proteinExistence type="predicted"/>
<protein>
    <submittedName>
        <fullName evidence="1">Uncharacterized protein</fullName>
    </submittedName>
</protein>
<dbReference type="RefSeq" id="WP_088909478.1">
    <property type="nucleotide sequence ID" value="NZ_CP018145.1"/>
</dbReference>
<accession>A0A220MM64</accession>
<name>A0A220MM64_9BACL</name>